<evidence type="ECO:0000256" key="2">
    <source>
        <dbReference type="RuleBase" id="RU367034"/>
    </source>
</evidence>
<feature type="region of interest" description="Disordered" evidence="3">
    <location>
        <begin position="534"/>
        <end position="563"/>
    </location>
</feature>
<evidence type="ECO:0000256" key="1">
    <source>
        <dbReference type="ARBA" id="ARBA00006993"/>
    </source>
</evidence>
<dbReference type="GO" id="GO:0003779">
    <property type="term" value="F:actin binding"/>
    <property type="evidence" value="ECO:0007669"/>
    <property type="project" value="UniProtKB-UniRule"/>
</dbReference>
<dbReference type="GO" id="GO:0071933">
    <property type="term" value="F:Arp2/3 complex binding"/>
    <property type="evidence" value="ECO:0007669"/>
    <property type="project" value="TreeGrafter"/>
</dbReference>
<dbReference type="Gene3D" id="6.10.280.150">
    <property type="match status" value="1"/>
</dbReference>
<keyword evidence="6" id="KW-1185">Reference proteome</keyword>
<dbReference type="PANTHER" id="PTHR12902">
    <property type="entry name" value="WASP-1"/>
    <property type="match status" value="1"/>
</dbReference>
<evidence type="ECO:0000313" key="5">
    <source>
        <dbReference type="EMBL" id="KAF6176056.1"/>
    </source>
</evidence>
<name>A0A7J7P9H1_9MAGN</name>
<dbReference type="InterPro" id="IPR028288">
    <property type="entry name" value="SCAR/WAVE_fam"/>
</dbReference>
<dbReference type="EMBL" id="JACGCM010000121">
    <property type="protein sequence ID" value="KAF6176056.1"/>
    <property type="molecule type" value="Genomic_DNA"/>
</dbReference>
<reference evidence="5 6" key="1">
    <citation type="journal article" date="2020" name="IScience">
        <title>Genome Sequencing of the Endangered Kingdonia uniflora (Circaeasteraceae, Ranunculales) Reveals Potential Mechanisms of Evolutionary Specialization.</title>
        <authorList>
            <person name="Sun Y."/>
            <person name="Deng T."/>
            <person name="Zhang A."/>
            <person name="Moore M.J."/>
            <person name="Landis J.B."/>
            <person name="Lin N."/>
            <person name="Zhang H."/>
            <person name="Zhang X."/>
            <person name="Huang J."/>
            <person name="Zhang X."/>
            <person name="Sun H."/>
            <person name="Wang H."/>
        </authorList>
    </citation>
    <scope>NUCLEOTIDE SEQUENCE [LARGE SCALE GENOMIC DNA]</scope>
    <source>
        <strain evidence="5">TB1705</strain>
        <tissue evidence="5">Leaf</tissue>
    </source>
</reference>
<accession>A0A7J7P9H1</accession>
<dbReference type="Gene3D" id="1.20.5.340">
    <property type="match status" value="1"/>
</dbReference>
<gene>
    <name evidence="5" type="ORF">GIB67_000150</name>
</gene>
<organism evidence="5 6">
    <name type="scientific">Kingdonia uniflora</name>
    <dbReference type="NCBI Taxonomy" id="39325"/>
    <lineage>
        <taxon>Eukaryota</taxon>
        <taxon>Viridiplantae</taxon>
        <taxon>Streptophyta</taxon>
        <taxon>Embryophyta</taxon>
        <taxon>Tracheophyta</taxon>
        <taxon>Spermatophyta</taxon>
        <taxon>Magnoliopsida</taxon>
        <taxon>Ranunculales</taxon>
        <taxon>Circaeasteraceae</taxon>
        <taxon>Kingdonia</taxon>
    </lineage>
</organism>
<dbReference type="InterPro" id="IPR056924">
    <property type="entry name" value="SH3_Tf2-1"/>
</dbReference>
<comment type="subcellular location">
    <subcellularLocation>
        <location evidence="2">Cytoplasm</location>
        <location evidence="2">Cytoskeleton</location>
    </subcellularLocation>
</comment>
<comment type="caution">
    <text evidence="5">The sequence shown here is derived from an EMBL/GenBank/DDBJ whole genome shotgun (WGS) entry which is preliminary data.</text>
</comment>
<dbReference type="AlphaFoldDB" id="A0A7J7P9H1"/>
<evidence type="ECO:0000256" key="3">
    <source>
        <dbReference type="SAM" id="MobiDB-lite"/>
    </source>
</evidence>
<keyword evidence="2" id="KW-0009">Actin-binding</keyword>
<dbReference type="GO" id="GO:0005856">
    <property type="term" value="C:cytoskeleton"/>
    <property type="evidence" value="ECO:0007669"/>
    <property type="project" value="UniProtKB-SubCell"/>
</dbReference>
<dbReference type="GO" id="GO:0030036">
    <property type="term" value="P:actin cytoskeleton organization"/>
    <property type="evidence" value="ECO:0007669"/>
    <property type="project" value="UniProtKB-UniRule"/>
</dbReference>
<protein>
    <recommendedName>
        <fullName evidence="2">Protein SCAR</fullName>
    </recommendedName>
    <alternativeName>
        <fullName evidence="2">Protein WAVE</fullName>
    </alternativeName>
</protein>
<dbReference type="PANTHER" id="PTHR12902:SF33">
    <property type="entry name" value="PROTEIN SCAR3"/>
    <property type="match status" value="1"/>
</dbReference>
<keyword evidence="2" id="KW-0206">Cytoskeleton</keyword>
<sequence length="1206" mass="134912">MLFIEKKHRSGVGSKLSLQRTGPFHIIQRIGENAYELDLPRHMRRSHVVNVSLLSLFVRDHVPSITLLIPLPQQHEFDRIDSVLERSTNETSKRGVYHMYKEFNIVGIFLKQLRLKFAMKDLNPINYLEVEYNSDGLSFHRVQVYTNRLAAEVFHDLQEQVIATTARSRNITARVKHLEAKVPPLEKAVMEQRSRVHLAYTAGSEWHSKIRTEQNLLINSELPPFIMDSYEQCRDPPRLHLLDKFGTEGPGACLRKYSDPSFFKKALANSESAKSQKVQREVRAYNSMKGVARRSNGELSNVVSISKNSNRMPFSSSNRYGRNSIAETISISHIRSKSEPVEQATSFYSRTNSGHIECDVSSSMRFNCRERREFSISRLRMDNSKFVSDEQRIGSFNELTRSPLLEKNVSNSSSVSCDDEFVYLEEQNGGSFDNSSHVSCQEKVVPNLSPVTWVEKTEILWPNSQKSSNVFRIEGEPSELKRESDRLRNIDTEDDIMYVGVIMQEPLSSRNQIDGSGAGSVSENFVDAFNQLESETETDSECQTKREVGLSSARSRRSNDEVTECRPGLMQGVTAPDSEVPNIEPQIASNSLSYGSMPQSFLNSFTSEDLIQAHSPELSVSTSNQFGSELSESRDCLDVSRVKNIEYAICDTVSGFSDPNSQSLSGGPIHAYCESPHVETSNDSPVEVPITVGLCKSQESSMIIRSLSKSQQSGDACSGASSVAVWTNGGLLGLQPSKPPESRMLNAVDHSLVTSKDEKHDILINNINMSHSNESTRKLDTASEQIEQNPEPLTDITTQAHLPSILDVNGPASGADPENIVNSSGKSGVSQRLLVNDFQNEVSFGHDNRFDPRVSLKTKLMKLYELEHKGICQYHALDPNEQPEDGSPVNSPFSSPPLEHMKISFHPINGFGTSQLKLKFPWSIKDFMFPTFQLLPTHATPLKDIESGSGDDTFYRSSPCTSDELLREHSVSSSDQWDYSETPGNMDLEIYDSLHRVSSAQSISNDFELEGIVRGNNSCSSNFKSPDIEDVLLPVFGYKNPLTMQKDEKCDSKPTNHPDSAFECFIEPISLPTPPPPMQWMELKPNSDVAENKEGAFNYPDPLQFLGANASHKPVPDLPKKQLMKEKTTVSLHKSKDQERLNGCEKANQAAYIGHDTDQREELLHQIRTMSFSLKRTVPGSPTIRPGPTANLEMAVMFEKVTPALK</sequence>
<evidence type="ECO:0000313" key="6">
    <source>
        <dbReference type="Proteomes" id="UP000541444"/>
    </source>
</evidence>
<keyword evidence="2" id="KW-0963">Cytoplasm</keyword>
<dbReference type="GO" id="GO:0034237">
    <property type="term" value="F:protein kinase A regulatory subunit binding"/>
    <property type="evidence" value="ECO:0007669"/>
    <property type="project" value="TreeGrafter"/>
</dbReference>
<comment type="function">
    <text evidence="2">Involved in regulation of actin and microtubule organization. Part of a WAVE complex that activates the Arp2/3 complex.</text>
</comment>
<dbReference type="Pfam" id="PF24626">
    <property type="entry name" value="SH3_Tf2-1"/>
    <property type="match status" value="1"/>
</dbReference>
<dbReference type="OrthoDB" id="753427at2759"/>
<proteinExistence type="inferred from homology"/>
<evidence type="ECO:0000259" key="4">
    <source>
        <dbReference type="Pfam" id="PF24626"/>
    </source>
</evidence>
<dbReference type="Proteomes" id="UP000541444">
    <property type="component" value="Unassembled WGS sequence"/>
</dbReference>
<comment type="similarity">
    <text evidence="1 2">Belongs to the SCAR/WAVE family.</text>
</comment>
<feature type="domain" description="Tf2-1-like SH3-like" evidence="4">
    <location>
        <begin position="5"/>
        <end position="56"/>
    </location>
</feature>
<dbReference type="GO" id="GO:2000601">
    <property type="term" value="P:positive regulation of Arp2/3 complex-mediated actin nucleation"/>
    <property type="evidence" value="ECO:0007669"/>
    <property type="project" value="TreeGrafter"/>
</dbReference>